<name>A0ABM8S421_9BACT</name>
<sequence>MADILPPLKPIPIKERLSVLYIEYGHLDVLDGAFVVVDKNGVRTHIPVGGVVCLMLEPGTRVSHAACALAARVGTLLVWIGEAGVRLYSAGQPGGARADRLLYQAKLALDDELRLKVVRKMYALRFGEEPPQRRSVEQLRGIEGARVREMYKRVAAQAGVQWKARNYDVEDWDQGDIANRCLSAATACLYGVTEAAVLAAGYAPAIGFIHTGKPLSFVYDVADIYKFETVVPLAFRIAAKNPPNAEQQVRLACRDRFRETKLLERIIPGIEEMLAAGEIPRPTPFEEQVLPAIPNQDNIGDAGHRT</sequence>
<comment type="subunit">
    <text evidence="8">Homodimer, forms a heterotetramer with a Cas2 homodimer.</text>
</comment>
<dbReference type="EC" id="3.1.-.-" evidence="8"/>
<evidence type="ECO:0000256" key="3">
    <source>
        <dbReference type="ARBA" id="ARBA00022759"/>
    </source>
</evidence>
<keyword evidence="10" id="KW-1185">Reference proteome</keyword>
<keyword evidence="1 8" id="KW-0540">Nuclease</keyword>
<keyword evidence="5 8" id="KW-0460">Magnesium</keyword>
<keyword evidence="2 8" id="KW-0479">Metal-binding</keyword>
<proteinExistence type="inferred from homology"/>
<evidence type="ECO:0000256" key="7">
    <source>
        <dbReference type="ARBA" id="ARBA00023125"/>
    </source>
</evidence>
<evidence type="ECO:0000256" key="5">
    <source>
        <dbReference type="ARBA" id="ARBA00022842"/>
    </source>
</evidence>
<dbReference type="CDD" id="cd09719">
    <property type="entry name" value="Cas1_I-E"/>
    <property type="match status" value="1"/>
</dbReference>
<evidence type="ECO:0000256" key="1">
    <source>
        <dbReference type="ARBA" id="ARBA00022722"/>
    </source>
</evidence>
<dbReference type="NCBIfam" id="TIGR03638">
    <property type="entry name" value="cas1_ECOLI"/>
    <property type="match status" value="1"/>
</dbReference>
<evidence type="ECO:0000256" key="6">
    <source>
        <dbReference type="ARBA" id="ARBA00023118"/>
    </source>
</evidence>
<evidence type="ECO:0000256" key="2">
    <source>
        <dbReference type="ARBA" id="ARBA00022723"/>
    </source>
</evidence>
<dbReference type="Pfam" id="PF01867">
    <property type="entry name" value="Cas_Cas1"/>
    <property type="match status" value="1"/>
</dbReference>
<evidence type="ECO:0000313" key="10">
    <source>
        <dbReference type="Proteomes" id="UP000675880"/>
    </source>
</evidence>
<dbReference type="RefSeq" id="WP_213043782.1">
    <property type="nucleotide sequence ID" value="NZ_CAJNBJ010000018.1"/>
</dbReference>
<dbReference type="InterPro" id="IPR019851">
    <property type="entry name" value="CRISPR-assoc_Cas1_ECOLI"/>
</dbReference>
<reference evidence="9 10" key="1">
    <citation type="submission" date="2021-02" db="EMBL/GenBank/DDBJ databases">
        <authorList>
            <person name="Han P."/>
        </authorList>
    </citation>
    <scope>NUCLEOTIDE SEQUENCE [LARGE SCALE GENOMIC DNA]</scope>
    <source>
        <strain evidence="9">Candidatus Nitrospira sp. ZN2</strain>
    </source>
</reference>
<accession>A0ABM8S421</accession>
<dbReference type="EMBL" id="CAJNBJ010000018">
    <property type="protein sequence ID" value="CAE6787900.1"/>
    <property type="molecule type" value="Genomic_DNA"/>
</dbReference>
<dbReference type="NCBIfam" id="TIGR00287">
    <property type="entry name" value="cas1"/>
    <property type="match status" value="1"/>
</dbReference>
<comment type="caution">
    <text evidence="9">The sequence shown here is derived from an EMBL/GenBank/DDBJ whole genome shotgun (WGS) entry which is preliminary data.</text>
</comment>
<dbReference type="Gene3D" id="1.20.120.920">
    <property type="entry name" value="CRISPR-associated endonuclease Cas1, C-terminal domain"/>
    <property type="match status" value="1"/>
</dbReference>
<feature type="binding site" evidence="8">
    <location>
        <position position="223"/>
    </location>
    <ligand>
        <name>Mn(2+)</name>
        <dbReference type="ChEBI" id="CHEBI:29035"/>
    </ligand>
</feature>
<evidence type="ECO:0000313" key="9">
    <source>
        <dbReference type="EMBL" id="CAE6787900.1"/>
    </source>
</evidence>
<feature type="binding site" evidence="8">
    <location>
        <position position="210"/>
    </location>
    <ligand>
        <name>Mn(2+)</name>
        <dbReference type="ChEBI" id="CHEBI:29035"/>
    </ligand>
</feature>
<dbReference type="InterPro" id="IPR042211">
    <property type="entry name" value="CRISPR-assoc_Cas1_N"/>
</dbReference>
<evidence type="ECO:0000256" key="8">
    <source>
        <dbReference type="HAMAP-Rule" id="MF_01470"/>
    </source>
</evidence>
<dbReference type="InterPro" id="IPR042206">
    <property type="entry name" value="CRISPR-assoc_Cas1_C"/>
</dbReference>
<dbReference type="InterPro" id="IPR002729">
    <property type="entry name" value="CRISPR-assoc_Cas1"/>
</dbReference>
<gene>
    <name evidence="9" type="primary">cas</name>
    <name evidence="8" type="synonym">cas1</name>
    <name evidence="9" type="ORF">NSPZN2_50202</name>
</gene>
<keyword evidence="6 8" id="KW-0051">Antiviral defense</keyword>
<evidence type="ECO:0000256" key="4">
    <source>
        <dbReference type="ARBA" id="ARBA00022801"/>
    </source>
</evidence>
<dbReference type="InterPro" id="IPR050646">
    <property type="entry name" value="Cas1"/>
</dbReference>
<comment type="function">
    <text evidence="8">CRISPR (clustered regularly interspaced short palindromic repeat), is an adaptive immune system that provides protection against mobile genetic elements (viruses, transposable elements and conjugative plasmids). CRISPR clusters contain spacers, sequences complementary to antecedent mobile elements, and target invading nucleic acids. CRISPR clusters are transcribed and processed into CRISPR RNA (crRNA). Acts as a dsDNA endonuclease. Involved in the integration of spacer DNA into the CRISPR cassette.</text>
</comment>
<keyword evidence="8" id="KW-0464">Manganese</keyword>
<dbReference type="Gene3D" id="3.100.10.20">
    <property type="entry name" value="CRISPR-associated endonuclease Cas1, N-terminal domain"/>
    <property type="match status" value="1"/>
</dbReference>
<keyword evidence="7 8" id="KW-0238">DNA-binding</keyword>
<comment type="cofactor">
    <cofactor evidence="8">
        <name>Mg(2+)</name>
        <dbReference type="ChEBI" id="CHEBI:18420"/>
    </cofactor>
    <cofactor evidence="8">
        <name>Mn(2+)</name>
        <dbReference type="ChEBI" id="CHEBI:29035"/>
    </cofactor>
</comment>
<dbReference type="HAMAP" id="MF_01470">
    <property type="entry name" value="Cas1"/>
    <property type="match status" value="1"/>
</dbReference>
<feature type="binding site" evidence="8">
    <location>
        <position position="143"/>
    </location>
    <ligand>
        <name>Mn(2+)</name>
        <dbReference type="ChEBI" id="CHEBI:29035"/>
    </ligand>
</feature>
<keyword evidence="4 8" id="KW-0378">Hydrolase</keyword>
<dbReference type="PANTHER" id="PTHR34353">
    <property type="entry name" value="CRISPR-ASSOCIATED ENDONUCLEASE CAS1 1"/>
    <property type="match status" value="1"/>
</dbReference>
<organism evidence="9 10">
    <name type="scientific">Nitrospira defluvii</name>
    <dbReference type="NCBI Taxonomy" id="330214"/>
    <lineage>
        <taxon>Bacteria</taxon>
        <taxon>Pseudomonadati</taxon>
        <taxon>Nitrospirota</taxon>
        <taxon>Nitrospiria</taxon>
        <taxon>Nitrospirales</taxon>
        <taxon>Nitrospiraceae</taxon>
        <taxon>Nitrospira</taxon>
    </lineage>
</organism>
<comment type="similarity">
    <text evidence="8">Belongs to the CRISPR-associated endonuclease Cas1 family.</text>
</comment>
<dbReference type="PANTHER" id="PTHR34353:SF3">
    <property type="entry name" value="CRISPR-ASSOCIATED ENDONUCLEASE CAS1"/>
    <property type="match status" value="1"/>
</dbReference>
<dbReference type="InterPro" id="IPR033641">
    <property type="entry name" value="Cas1_I-E"/>
</dbReference>
<dbReference type="Proteomes" id="UP000675880">
    <property type="component" value="Unassembled WGS sequence"/>
</dbReference>
<keyword evidence="3 8" id="KW-0255">Endonuclease</keyword>
<protein>
    <recommendedName>
        <fullName evidence="8">CRISPR-associated endonuclease Cas1</fullName>
        <ecNumber evidence="8">3.1.-.-</ecNumber>
    </recommendedName>
</protein>